<evidence type="ECO:0000259" key="1">
    <source>
        <dbReference type="PROSITE" id="PS50943"/>
    </source>
</evidence>
<evidence type="ECO:0000313" key="2">
    <source>
        <dbReference type="EMBL" id="CUA99923.1"/>
    </source>
</evidence>
<sequence>MKSLKQMKAELLAAPAVKAEYDALADEFAIAHELTAARARAGLSQAEVAQRMGTTQSVVARLESGRRPPSLRTVQRYAQAVGGRAVVRIEA</sequence>
<evidence type="ECO:0000313" key="3">
    <source>
        <dbReference type="Proteomes" id="UP000183649"/>
    </source>
</evidence>
<dbReference type="PROSITE" id="PS50943">
    <property type="entry name" value="HTH_CROC1"/>
    <property type="match status" value="1"/>
</dbReference>
<proteinExistence type="predicted"/>
<dbReference type="RefSeq" id="WP_055451538.1">
    <property type="nucleotide sequence ID" value="NZ_CYHF01000010.1"/>
</dbReference>
<dbReference type="SMART" id="SM00530">
    <property type="entry name" value="HTH_XRE"/>
    <property type="match status" value="1"/>
</dbReference>
<keyword evidence="3" id="KW-1185">Reference proteome</keyword>
<dbReference type="EMBL" id="CYHF01000010">
    <property type="protein sequence ID" value="CUA99923.1"/>
    <property type="molecule type" value="Genomic_DNA"/>
</dbReference>
<dbReference type="Pfam" id="PF01381">
    <property type="entry name" value="HTH_3"/>
    <property type="match status" value="1"/>
</dbReference>
<reference evidence="3" key="1">
    <citation type="submission" date="2015-08" db="EMBL/GenBank/DDBJ databases">
        <authorList>
            <person name="Varghese N."/>
        </authorList>
    </citation>
    <scope>NUCLEOTIDE SEQUENCE [LARGE SCALE GENOMIC DNA]</scope>
    <source>
        <strain evidence="3">DSM 18181</strain>
    </source>
</reference>
<protein>
    <submittedName>
        <fullName evidence="2">Helix-turn-helix domain</fullName>
    </submittedName>
</protein>
<dbReference type="OrthoDB" id="2736385at2"/>
<gene>
    <name evidence="2" type="ORF">Ga0061069_110157</name>
</gene>
<dbReference type="GO" id="GO:0003677">
    <property type="term" value="F:DNA binding"/>
    <property type="evidence" value="ECO:0007669"/>
    <property type="project" value="InterPro"/>
</dbReference>
<accession>A0A0K6IA65</accession>
<dbReference type="Gene3D" id="1.10.260.40">
    <property type="entry name" value="lambda repressor-like DNA-binding domains"/>
    <property type="match status" value="1"/>
</dbReference>
<organism evidence="2 3">
    <name type="scientific">Thiomonas bhubaneswarensis</name>
    <dbReference type="NCBI Taxonomy" id="339866"/>
    <lineage>
        <taxon>Bacteria</taxon>
        <taxon>Pseudomonadati</taxon>
        <taxon>Pseudomonadota</taxon>
        <taxon>Betaproteobacteria</taxon>
        <taxon>Burkholderiales</taxon>
        <taxon>Thiomonas</taxon>
    </lineage>
</organism>
<name>A0A0K6IA65_9BURK</name>
<dbReference type="STRING" id="339866.GCA_001418255_02719"/>
<dbReference type="CDD" id="cd00093">
    <property type="entry name" value="HTH_XRE"/>
    <property type="match status" value="1"/>
</dbReference>
<dbReference type="Proteomes" id="UP000183649">
    <property type="component" value="Unassembled WGS sequence"/>
</dbReference>
<dbReference type="SUPFAM" id="SSF47413">
    <property type="entry name" value="lambda repressor-like DNA-binding domains"/>
    <property type="match status" value="1"/>
</dbReference>
<dbReference type="InterPro" id="IPR001387">
    <property type="entry name" value="Cro/C1-type_HTH"/>
</dbReference>
<dbReference type="InterPro" id="IPR010982">
    <property type="entry name" value="Lambda_DNA-bd_dom_sf"/>
</dbReference>
<feature type="domain" description="HTH cro/C1-type" evidence="1">
    <location>
        <begin position="34"/>
        <end position="80"/>
    </location>
</feature>
<dbReference type="AlphaFoldDB" id="A0A0K6IA65"/>